<evidence type="ECO:0000313" key="3">
    <source>
        <dbReference type="EMBL" id="NYJ75267.1"/>
    </source>
</evidence>
<name>A0A853DF18_9MICO</name>
<feature type="domain" description="DUF58" evidence="2">
    <location>
        <begin position="195"/>
        <end position="347"/>
    </location>
</feature>
<dbReference type="EMBL" id="JACCFW010000001">
    <property type="protein sequence ID" value="NYJ75267.1"/>
    <property type="molecule type" value="Genomic_DNA"/>
</dbReference>
<accession>A0A853DF18</accession>
<dbReference type="InterPro" id="IPR002881">
    <property type="entry name" value="DUF58"/>
</dbReference>
<feature type="region of interest" description="Disordered" evidence="1">
    <location>
        <begin position="170"/>
        <end position="190"/>
    </location>
</feature>
<dbReference type="AlphaFoldDB" id="A0A853DF18"/>
<reference evidence="3 4" key="1">
    <citation type="submission" date="2020-07" db="EMBL/GenBank/DDBJ databases">
        <title>Sequencing the genomes of 1000 actinobacteria strains.</title>
        <authorList>
            <person name="Klenk H.-P."/>
        </authorList>
    </citation>
    <scope>NUCLEOTIDE SEQUENCE [LARGE SCALE GENOMIC DNA]</scope>
    <source>
        <strain evidence="3 4">DSM 29531</strain>
    </source>
</reference>
<dbReference type="PANTHER" id="PTHR33608">
    <property type="entry name" value="BLL2464 PROTEIN"/>
    <property type="match status" value="1"/>
</dbReference>
<sequence length="418" mass="44005">MNGWRPTPALLTAAAATAGLLVIAVLSQNSGLVVVAAPLLIISVWSLLDRPEGRPRVIDATTVPRTHEGATQTWSLQVTDLAGAEIVDATTSCTAHVDTDPASGLLRAVPSGESAELSMRWAARRWGPAEVGSGSCVAFSTWSGFRAGPLPFRPSRVQVSPAIPAFTATGGAPRPAGLVGQNRSQRRGDGSEFADIRGFQSGDRLRRIHWPISARTGQLHVRTTYAELDSEILLVLDAEEEYGDSSTHAETSLDIGVRSCAAMAAHLLQRGERVGLQVLSSVRPERVRSRGGSGQLRRILHELSGVRPGALGAGMGARNRIRASRGTLVVVVTPLVGTAATTLAAEAAQRGLPTVLVDSLPAVTASGDPAQRLSMLQRQVRIQRLQAHGLAVVPWRGPGSLDPVLRRMGAAGVGGRVR</sequence>
<comment type="caution">
    <text evidence="3">The sequence shown here is derived from an EMBL/GenBank/DDBJ whole genome shotgun (WGS) entry which is preliminary data.</text>
</comment>
<evidence type="ECO:0000259" key="2">
    <source>
        <dbReference type="Pfam" id="PF01882"/>
    </source>
</evidence>
<evidence type="ECO:0000313" key="4">
    <source>
        <dbReference type="Proteomes" id="UP000571817"/>
    </source>
</evidence>
<organism evidence="3 4">
    <name type="scientific">Allobranchiibius huperziae</name>
    <dbReference type="NCBI Taxonomy" id="1874116"/>
    <lineage>
        <taxon>Bacteria</taxon>
        <taxon>Bacillati</taxon>
        <taxon>Actinomycetota</taxon>
        <taxon>Actinomycetes</taxon>
        <taxon>Micrococcales</taxon>
        <taxon>Dermacoccaceae</taxon>
        <taxon>Allobranchiibius</taxon>
    </lineage>
</organism>
<dbReference type="RefSeq" id="WP_179481795.1">
    <property type="nucleotide sequence ID" value="NZ_JACCFW010000001.1"/>
</dbReference>
<dbReference type="Proteomes" id="UP000571817">
    <property type="component" value="Unassembled WGS sequence"/>
</dbReference>
<dbReference type="Pfam" id="PF01882">
    <property type="entry name" value="DUF58"/>
    <property type="match status" value="1"/>
</dbReference>
<keyword evidence="4" id="KW-1185">Reference proteome</keyword>
<proteinExistence type="predicted"/>
<dbReference type="PANTHER" id="PTHR33608:SF14">
    <property type="entry name" value="POSSIBLE CONSERVED SECRETED PROTEIN"/>
    <property type="match status" value="1"/>
</dbReference>
<gene>
    <name evidence="3" type="ORF">HNR15_002230</name>
</gene>
<evidence type="ECO:0000256" key="1">
    <source>
        <dbReference type="SAM" id="MobiDB-lite"/>
    </source>
</evidence>
<protein>
    <submittedName>
        <fullName evidence="3">Uncharacterized protein (DUF58 family)</fullName>
    </submittedName>
</protein>